<dbReference type="InterPro" id="IPR036259">
    <property type="entry name" value="MFS_trans_sf"/>
</dbReference>
<evidence type="ECO:0000313" key="2">
    <source>
        <dbReference type="EMBL" id="KAK7749122.1"/>
    </source>
</evidence>
<reference evidence="2 3" key="1">
    <citation type="submission" date="2024-02" db="EMBL/GenBank/DDBJ databases">
        <title>De novo assembly and annotation of 12 fungi associated with fruit tree decline syndrome in Ontario, Canada.</title>
        <authorList>
            <person name="Sulman M."/>
            <person name="Ellouze W."/>
            <person name="Ilyukhin E."/>
        </authorList>
    </citation>
    <scope>NUCLEOTIDE SEQUENCE [LARGE SCALE GENOMIC DNA]</scope>
    <source>
        <strain evidence="2 3">M11/M66-122</strain>
    </source>
</reference>
<keyword evidence="3" id="KW-1185">Reference proteome</keyword>
<dbReference type="AlphaFoldDB" id="A0AAN9UKH4"/>
<proteinExistence type="predicted"/>
<dbReference type="EMBL" id="JAKJXP020000078">
    <property type="protein sequence ID" value="KAK7749122.1"/>
    <property type="molecule type" value="Genomic_DNA"/>
</dbReference>
<dbReference type="Gene3D" id="1.20.1250.20">
    <property type="entry name" value="MFS general substrate transporter like domains"/>
    <property type="match status" value="1"/>
</dbReference>
<evidence type="ECO:0000256" key="1">
    <source>
        <dbReference type="SAM" id="Phobius"/>
    </source>
</evidence>
<protein>
    <submittedName>
        <fullName evidence="2">Uncharacterized protein</fullName>
    </submittedName>
</protein>
<gene>
    <name evidence="2" type="ORF">SLS62_008409</name>
</gene>
<accession>A0AAN9UKH4</accession>
<evidence type="ECO:0000313" key="3">
    <source>
        <dbReference type="Proteomes" id="UP001320420"/>
    </source>
</evidence>
<organism evidence="2 3">
    <name type="scientific">Diatrype stigma</name>
    <dbReference type="NCBI Taxonomy" id="117547"/>
    <lineage>
        <taxon>Eukaryota</taxon>
        <taxon>Fungi</taxon>
        <taxon>Dikarya</taxon>
        <taxon>Ascomycota</taxon>
        <taxon>Pezizomycotina</taxon>
        <taxon>Sordariomycetes</taxon>
        <taxon>Xylariomycetidae</taxon>
        <taxon>Xylariales</taxon>
        <taxon>Diatrypaceae</taxon>
        <taxon>Diatrype</taxon>
    </lineage>
</organism>
<keyword evidence="1" id="KW-1133">Transmembrane helix</keyword>
<dbReference type="Proteomes" id="UP001320420">
    <property type="component" value="Unassembled WGS sequence"/>
</dbReference>
<sequence length="81" mass="8600">MYASAFGAYFLFGGLALFTAGIVAAYMLEMRGRSLEDIRQAFQRSALSATCDRSSPESGYAIGSSRMLGASGRLLSMEGSI</sequence>
<feature type="transmembrane region" description="Helical" evidence="1">
    <location>
        <begin position="6"/>
        <end position="28"/>
    </location>
</feature>
<comment type="caution">
    <text evidence="2">The sequence shown here is derived from an EMBL/GenBank/DDBJ whole genome shotgun (WGS) entry which is preliminary data.</text>
</comment>
<name>A0AAN9UKH4_9PEZI</name>
<keyword evidence="1" id="KW-0472">Membrane</keyword>
<keyword evidence="1" id="KW-0812">Transmembrane</keyword>